<dbReference type="KEGG" id="ncb:C0V82_20245"/>
<dbReference type="Pfam" id="PF25873">
    <property type="entry name" value="WHD_MalT"/>
    <property type="match status" value="1"/>
</dbReference>
<dbReference type="Pfam" id="PF00196">
    <property type="entry name" value="GerE"/>
    <property type="match status" value="1"/>
</dbReference>
<sequence>MDELIAAKFGPPVWMGDQIRRDALLDLLDGALTHRLTLVQAPAGYGKTSILAQWRERLAGQSVKAVWLTLERDDCDLKQLVRYLVLAIRGDGVAGDPVAQAADLPPRAALSAIVNELAGEAGPFVLILDDLHHAQGEGVAGFLQALIRLAPANCRFVLASRDYPWLGQSALAAEEQLLEITARDLRFSSQEAESLLARAGRPLAADDVGRILDRTEGWPIALQLTSLSLKRGIGQERLIAQSGGSGADLARYLSEQVLMTLPDEVREVVIRTALVDRLTGDLVNLLCGRSDGWLVLERLEQQGVFLTSVGPDRREYRYHQLFAEYLRDRLERSDSVLFAALQRRAADWFAQRGQVADAVNHAILAGDHMRLAEILEDAGGWRLIPQGLQGVVARGLAQLPRALVHARPRLVLAHVYLQMKLGELGAARVTFDAFAVRTEDAVLSADLRTEIQVVGDTLADYENQPASFDDLLAREALLRKLPANDHLVLANISETLAAKYFEGGWLERALQPTLAAREHYRAFGSLYSDIFTRFLEARIKRGQGRSKDAETILAAARQEIVEHFGDHSDLAANCGAFQAELLYEQDRVADARALLEWALPHMEQSDGWVDVYAVAYFTEAKALAGEGAFDEAWDVIARARRTAARRRLRQLELLADIAEVELLIVHGAGLDAAIAAAGAAGIDGLAAMATAQSPLYRPVAVAASLARVKLNLLSGDVAPAMTELSLLRAWADQRGAGRLLIDINILAAFGHRALGQGEEARTCFDDAVGIAMFQNLIRPFVEARRFVQPSLDEAMEDGAQVDRFRGQFLKVLAKSVLACRNNITAPGLFNEAEAEVLNLLCQGHSNKEIARLIGMSPDTVKYRLKSLFRKIGVSKRRDAVRVSAERGLIPGAGKRPAVMPAAL</sequence>
<evidence type="ECO:0000256" key="1">
    <source>
        <dbReference type="ARBA" id="ARBA00023015"/>
    </source>
</evidence>
<dbReference type="EMBL" id="CP025612">
    <property type="protein sequence ID" value="AUN32653.1"/>
    <property type="molecule type" value="Genomic_DNA"/>
</dbReference>
<dbReference type="GO" id="GO:0003677">
    <property type="term" value="F:DNA binding"/>
    <property type="evidence" value="ECO:0007669"/>
    <property type="project" value="UniProtKB-KW"/>
</dbReference>
<dbReference type="Gene3D" id="1.25.40.10">
    <property type="entry name" value="Tetratricopeptide repeat domain"/>
    <property type="match status" value="1"/>
</dbReference>
<keyword evidence="1" id="KW-0805">Transcription regulation</keyword>
<evidence type="ECO:0000313" key="5">
    <source>
        <dbReference type="Proteomes" id="UP000234752"/>
    </source>
</evidence>
<protein>
    <submittedName>
        <fullName evidence="4">Uncharacterized protein</fullName>
    </submittedName>
</protein>
<dbReference type="AlphaFoldDB" id="A0A2K9NHU9"/>
<organism evidence="4 5">
    <name type="scientific">Niveispirillum cyanobacteriorum</name>
    <dbReference type="NCBI Taxonomy" id="1612173"/>
    <lineage>
        <taxon>Bacteria</taxon>
        <taxon>Pseudomonadati</taxon>
        <taxon>Pseudomonadota</taxon>
        <taxon>Alphaproteobacteria</taxon>
        <taxon>Rhodospirillales</taxon>
        <taxon>Azospirillaceae</taxon>
        <taxon>Niveispirillum</taxon>
    </lineage>
</organism>
<dbReference type="PANTHER" id="PTHR44688:SF16">
    <property type="entry name" value="DNA-BINDING TRANSCRIPTIONAL ACTIVATOR DEVR_DOSR"/>
    <property type="match status" value="1"/>
</dbReference>
<dbReference type="InterPro" id="IPR041664">
    <property type="entry name" value="AAA_16"/>
</dbReference>
<dbReference type="GO" id="GO:0006355">
    <property type="term" value="P:regulation of DNA-templated transcription"/>
    <property type="evidence" value="ECO:0007669"/>
    <property type="project" value="InterPro"/>
</dbReference>
<keyword evidence="2" id="KW-0238">DNA-binding</keyword>
<dbReference type="OrthoDB" id="9807052at2"/>
<name>A0A2K9NHU9_9PROT</name>
<evidence type="ECO:0000313" key="4">
    <source>
        <dbReference type="EMBL" id="AUN32653.1"/>
    </source>
</evidence>
<dbReference type="SMART" id="SM00421">
    <property type="entry name" value="HTH_LUXR"/>
    <property type="match status" value="1"/>
</dbReference>
<dbReference type="PROSITE" id="PS00622">
    <property type="entry name" value="HTH_LUXR_1"/>
    <property type="match status" value="1"/>
</dbReference>
<gene>
    <name evidence="4" type="ORF">C0V82_20245</name>
</gene>
<accession>A0A2K9NHU9</accession>
<dbReference type="RefSeq" id="WP_102114186.1">
    <property type="nucleotide sequence ID" value="NZ_BMGN01000010.1"/>
</dbReference>
<dbReference type="SUPFAM" id="SSF52540">
    <property type="entry name" value="P-loop containing nucleoside triphosphate hydrolases"/>
    <property type="match status" value="1"/>
</dbReference>
<keyword evidence="3" id="KW-0804">Transcription</keyword>
<dbReference type="InterPro" id="IPR016032">
    <property type="entry name" value="Sig_transdc_resp-reg_C-effctor"/>
</dbReference>
<evidence type="ECO:0000256" key="2">
    <source>
        <dbReference type="ARBA" id="ARBA00023125"/>
    </source>
</evidence>
<dbReference type="PRINTS" id="PR00038">
    <property type="entry name" value="HTHLUXR"/>
</dbReference>
<dbReference type="Proteomes" id="UP000234752">
    <property type="component" value="Chromosome eg_2"/>
</dbReference>
<dbReference type="InterPro" id="IPR011990">
    <property type="entry name" value="TPR-like_helical_dom_sf"/>
</dbReference>
<reference evidence="4 5" key="1">
    <citation type="submission" date="2017-12" db="EMBL/GenBank/DDBJ databases">
        <title>Genomes of bacteria within cyanobacterial aggregates.</title>
        <authorList>
            <person name="Cai H."/>
        </authorList>
    </citation>
    <scope>NUCLEOTIDE SEQUENCE [LARGE SCALE GENOMIC DNA]</scope>
    <source>
        <strain evidence="4 5">TH16</strain>
    </source>
</reference>
<dbReference type="Pfam" id="PF13191">
    <property type="entry name" value="AAA_16"/>
    <property type="match status" value="1"/>
</dbReference>
<dbReference type="PANTHER" id="PTHR44688">
    <property type="entry name" value="DNA-BINDING TRANSCRIPTIONAL ACTIVATOR DEVR_DOSR"/>
    <property type="match status" value="1"/>
</dbReference>
<dbReference type="InterPro" id="IPR036388">
    <property type="entry name" value="WH-like_DNA-bd_sf"/>
</dbReference>
<proteinExistence type="predicted"/>
<dbReference type="CDD" id="cd06170">
    <property type="entry name" value="LuxR_C_like"/>
    <property type="match status" value="1"/>
</dbReference>
<dbReference type="InterPro" id="IPR059106">
    <property type="entry name" value="WHD_MalT"/>
</dbReference>
<dbReference type="Gene3D" id="3.40.50.300">
    <property type="entry name" value="P-loop containing nucleotide triphosphate hydrolases"/>
    <property type="match status" value="1"/>
</dbReference>
<dbReference type="PROSITE" id="PS50043">
    <property type="entry name" value="HTH_LUXR_2"/>
    <property type="match status" value="1"/>
</dbReference>
<evidence type="ECO:0000256" key="3">
    <source>
        <dbReference type="ARBA" id="ARBA00023163"/>
    </source>
</evidence>
<dbReference type="SUPFAM" id="SSF46894">
    <property type="entry name" value="C-terminal effector domain of the bipartite response regulators"/>
    <property type="match status" value="1"/>
</dbReference>
<dbReference type="InterPro" id="IPR000792">
    <property type="entry name" value="Tscrpt_reg_LuxR_C"/>
</dbReference>
<keyword evidence="5" id="KW-1185">Reference proteome</keyword>
<dbReference type="InterPro" id="IPR027417">
    <property type="entry name" value="P-loop_NTPase"/>
</dbReference>
<dbReference type="Gene3D" id="1.10.10.10">
    <property type="entry name" value="Winged helix-like DNA-binding domain superfamily/Winged helix DNA-binding domain"/>
    <property type="match status" value="1"/>
</dbReference>